<proteinExistence type="inferred from homology"/>
<comment type="caution">
    <text evidence="7">The sequence shown here is derived from an EMBL/GenBank/DDBJ whole genome shotgun (WGS) entry which is preliminary data.</text>
</comment>
<dbReference type="Gene3D" id="3.40.190.290">
    <property type="match status" value="1"/>
</dbReference>
<dbReference type="CDD" id="cd08422">
    <property type="entry name" value="PBP2_CrgA_like"/>
    <property type="match status" value="1"/>
</dbReference>
<evidence type="ECO:0000256" key="4">
    <source>
        <dbReference type="ARBA" id="ARBA00023163"/>
    </source>
</evidence>
<dbReference type="InterPro" id="IPR036390">
    <property type="entry name" value="WH_DNA-bd_sf"/>
</dbReference>
<sequence length="328" mass="36405">MAQLFQAHPYDDPLAVSFATTYAGVVAFIAVVTEGNFARAANRLGIGRSAVSRNVQKLEAQLNVRLLRRTTRATTLTREGDFFYSRCHKGVDGIVRAIEEMRDMRDGAPRGHLRICSAAGFGRRVIAPLLHEFREMYEGVSIDLVLNDLPIDFTTGHVDVAFLEGRLADSQIVARKVMPMGVRVYGSPAYYASHGVPDRIEDLIHHDCINLRLGSGRMADWEFNVEGAIRRLMPDAKITYNDPELVLQAVMEGGGLAQLPAYLTAEPMALGALASCLERYATDDNGHYICYQSRQHMPSRTRAFIDFMCERIGASAQTHALRKNASRS</sequence>
<feature type="domain" description="HTH lysR-type" evidence="6">
    <location>
        <begin position="20"/>
        <end position="77"/>
    </location>
</feature>
<dbReference type="Pfam" id="PF00126">
    <property type="entry name" value="HTH_1"/>
    <property type="match status" value="1"/>
</dbReference>
<name>A0A853F7K6_9BURK</name>
<dbReference type="AlphaFoldDB" id="A0A853F7K6"/>
<evidence type="ECO:0000313" key="8">
    <source>
        <dbReference type="Proteomes" id="UP000580517"/>
    </source>
</evidence>
<evidence type="ECO:0000256" key="2">
    <source>
        <dbReference type="ARBA" id="ARBA00023015"/>
    </source>
</evidence>
<dbReference type="OrthoDB" id="8523827at2"/>
<keyword evidence="5" id="KW-0472">Membrane</keyword>
<dbReference type="GO" id="GO:0003700">
    <property type="term" value="F:DNA-binding transcription factor activity"/>
    <property type="evidence" value="ECO:0007669"/>
    <property type="project" value="InterPro"/>
</dbReference>
<dbReference type="Proteomes" id="UP000580517">
    <property type="component" value="Unassembled WGS sequence"/>
</dbReference>
<evidence type="ECO:0000313" key="7">
    <source>
        <dbReference type="EMBL" id="NYT36574.1"/>
    </source>
</evidence>
<dbReference type="PANTHER" id="PTHR30537:SF5">
    <property type="entry name" value="HTH-TYPE TRANSCRIPTIONAL ACTIVATOR TTDR-RELATED"/>
    <property type="match status" value="1"/>
</dbReference>
<evidence type="ECO:0000256" key="3">
    <source>
        <dbReference type="ARBA" id="ARBA00023125"/>
    </source>
</evidence>
<reference evidence="7 8" key="1">
    <citation type="submission" date="2020-07" db="EMBL/GenBank/DDBJ databases">
        <title>Taxonomic revisions and descriptions of new bacterial species based on genomic comparisons in the high-G+C-content subgroup of the family Alcaligenaceae.</title>
        <authorList>
            <person name="Szabo A."/>
            <person name="Felfoldi T."/>
        </authorList>
    </citation>
    <scope>NUCLEOTIDE SEQUENCE [LARGE SCALE GENOMIC DNA]</scope>
    <source>
        <strain evidence="7 8">DSM 25264</strain>
    </source>
</reference>
<dbReference type="InterPro" id="IPR036388">
    <property type="entry name" value="WH-like_DNA-bd_sf"/>
</dbReference>
<keyword evidence="3" id="KW-0238">DNA-binding</keyword>
<evidence type="ECO:0000256" key="5">
    <source>
        <dbReference type="SAM" id="Phobius"/>
    </source>
</evidence>
<dbReference type="PANTHER" id="PTHR30537">
    <property type="entry name" value="HTH-TYPE TRANSCRIPTIONAL REGULATOR"/>
    <property type="match status" value="1"/>
</dbReference>
<dbReference type="Pfam" id="PF03466">
    <property type="entry name" value="LysR_substrate"/>
    <property type="match status" value="1"/>
</dbReference>
<dbReference type="FunFam" id="1.10.10.10:FF:000001">
    <property type="entry name" value="LysR family transcriptional regulator"/>
    <property type="match status" value="1"/>
</dbReference>
<keyword evidence="8" id="KW-1185">Reference proteome</keyword>
<dbReference type="GO" id="GO:0003677">
    <property type="term" value="F:DNA binding"/>
    <property type="evidence" value="ECO:0007669"/>
    <property type="project" value="UniProtKB-KW"/>
</dbReference>
<protein>
    <submittedName>
        <fullName evidence="7">LysR family transcriptional regulator</fullName>
    </submittedName>
</protein>
<dbReference type="SUPFAM" id="SSF53850">
    <property type="entry name" value="Periplasmic binding protein-like II"/>
    <property type="match status" value="1"/>
</dbReference>
<comment type="similarity">
    <text evidence="1">Belongs to the LysR transcriptional regulatory family.</text>
</comment>
<dbReference type="InterPro" id="IPR058163">
    <property type="entry name" value="LysR-type_TF_proteobact-type"/>
</dbReference>
<gene>
    <name evidence="7" type="ORF">H0A68_06795</name>
</gene>
<dbReference type="Gene3D" id="1.10.10.10">
    <property type="entry name" value="Winged helix-like DNA-binding domain superfamily/Winged helix DNA-binding domain"/>
    <property type="match status" value="1"/>
</dbReference>
<keyword evidence="5" id="KW-0812">Transmembrane</keyword>
<keyword evidence="5" id="KW-1133">Transmembrane helix</keyword>
<dbReference type="EMBL" id="JACCEW010000002">
    <property type="protein sequence ID" value="NYT36574.1"/>
    <property type="molecule type" value="Genomic_DNA"/>
</dbReference>
<dbReference type="InterPro" id="IPR000847">
    <property type="entry name" value="LysR_HTH_N"/>
</dbReference>
<dbReference type="RefSeq" id="WP_129968536.1">
    <property type="nucleotide sequence ID" value="NZ_JACCEW010000002.1"/>
</dbReference>
<organism evidence="7 8">
    <name type="scientific">Allopusillimonas soli</name>
    <dbReference type="NCBI Taxonomy" id="659016"/>
    <lineage>
        <taxon>Bacteria</taxon>
        <taxon>Pseudomonadati</taxon>
        <taxon>Pseudomonadota</taxon>
        <taxon>Betaproteobacteria</taxon>
        <taxon>Burkholderiales</taxon>
        <taxon>Alcaligenaceae</taxon>
        <taxon>Allopusillimonas</taxon>
    </lineage>
</organism>
<feature type="transmembrane region" description="Helical" evidence="5">
    <location>
        <begin position="14"/>
        <end position="33"/>
    </location>
</feature>
<dbReference type="PROSITE" id="PS50931">
    <property type="entry name" value="HTH_LYSR"/>
    <property type="match status" value="1"/>
</dbReference>
<dbReference type="InterPro" id="IPR005119">
    <property type="entry name" value="LysR_subst-bd"/>
</dbReference>
<evidence type="ECO:0000256" key="1">
    <source>
        <dbReference type="ARBA" id="ARBA00009437"/>
    </source>
</evidence>
<dbReference type="SUPFAM" id="SSF46785">
    <property type="entry name" value="Winged helix' DNA-binding domain"/>
    <property type="match status" value="1"/>
</dbReference>
<keyword evidence="2" id="KW-0805">Transcription regulation</keyword>
<keyword evidence="4" id="KW-0804">Transcription</keyword>
<accession>A0A853F7K6</accession>
<evidence type="ECO:0000259" key="6">
    <source>
        <dbReference type="PROSITE" id="PS50931"/>
    </source>
</evidence>